<comment type="caution">
    <text evidence="5">The sequence shown here is derived from an EMBL/GenBank/DDBJ whole genome shotgun (WGS) entry which is preliminary data.</text>
</comment>
<dbReference type="GO" id="GO:0004557">
    <property type="term" value="F:alpha-galactosidase activity"/>
    <property type="evidence" value="ECO:0007669"/>
    <property type="project" value="UniProtKB-EC"/>
</dbReference>
<dbReference type="EMBL" id="JBFOLJ010000009">
    <property type="protein sequence ID" value="KAL2508825.1"/>
    <property type="molecule type" value="Genomic_DNA"/>
</dbReference>
<dbReference type="InterPro" id="IPR013785">
    <property type="entry name" value="Aldolase_TIM"/>
</dbReference>
<dbReference type="InterPro" id="IPR017853">
    <property type="entry name" value="GH"/>
</dbReference>
<protein>
    <recommendedName>
        <fullName evidence="4">Alpha-galactosidase</fullName>
        <ecNumber evidence="4">3.2.1.22</ecNumber>
    </recommendedName>
    <alternativeName>
        <fullName evidence="4">Melibiase</fullName>
    </alternativeName>
</protein>
<evidence type="ECO:0000313" key="6">
    <source>
        <dbReference type="Proteomes" id="UP001604277"/>
    </source>
</evidence>
<proteinExistence type="inferred from homology"/>
<keyword evidence="3 4" id="KW-0326">Glycosidase</keyword>
<dbReference type="PANTHER" id="PTHR11452:SF75">
    <property type="entry name" value="ALPHA-GALACTOSIDASE MEL1"/>
    <property type="match status" value="1"/>
</dbReference>
<evidence type="ECO:0000313" key="5">
    <source>
        <dbReference type="EMBL" id="KAL2508825.1"/>
    </source>
</evidence>
<dbReference type="EC" id="3.2.1.22" evidence="4"/>
<dbReference type="InterPro" id="IPR000111">
    <property type="entry name" value="Glyco_hydro_27/36_CS"/>
</dbReference>
<evidence type="ECO:0000256" key="2">
    <source>
        <dbReference type="ARBA" id="ARBA00022801"/>
    </source>
</evidence>
<gene>
    <name evidence="5" type="ORF">Fot_32472</name>
</gene>
<keyword evidence="6" id="KW-1185">Reference proteome</keyword>
<dbReference type="PROSITE" id="PS00512">
    <property type="entry name" value="ALPHA_GALACTOSIDASE"/>
    <property type="match status" value="1"/>
</dbReference>
<keyword evidence="4" id="KW-1015">Disulfide bond</keyword>
<dbReference type="Gene3D" id="3.20.20.70">
    <property type="entry name" value="Aldolase class I"/>
    <property type="match status" value="1"/>
</dbReference>
<keyword evidence="2 4" id="KW-0378">Hydrolase</keyword>
<dbReference type="AlphaFoldDB" id="A0ABD1T821"/>
<dbReference type="Proteomes" id="UP001604277">
    <property type="component" value="Unassembled WGS sequence"/>
</dbReference>
<comment type="similarity">
    <text evidence="1 4">Belongs to the glycosyl hydrolase 27 family.</text>
</comment>
<sequence>MAAEDTTQATKNKVWIEVNLTFQVYDAFISTDLAKLGYIYVNIDDCWSEMERNSKGQLVHDPKTFSSGIKALADYVHSKGLELGIYTDAGKYGHIENSNMAISKTPRF</sequence>
<organism evidence="5 6">
    <name type="scientific">Forsythia ovata</name>
    <dbReference type="NCBI Taxonomy" id="205694"/>
    <lineage>
        <taxon>Eukaryota</taxon>
        <taxon>Viridiplantae</taxon>
        <taxon>Streptophyta</taxon>
        <taxon>Embryophyta</taxon>
        <taxon>Tracheophyta</taxon>
        <taxon>Spermatophyta</taxon>
        <taxon>Magnoliopsida</taxon>
        <taxon>eudicotyledons</taxon>
        <taxon>Gunneridae</taxon>
        <taxon>Pentapetalae</taxon>
        <taxon>asterids</taxon>
        <taxon>lamiids</taxon>
        <taxon>Lamiales</taxon>
        <taxon>Oleaceae</taxon>
        <taxon>Forsythieae</taxon>
        <taxon>Forsythia</taxon>
    </lineage>
</organism>
<accession>A0ABD1T821</accession>
<reference evidence="6" key="1">
    <citation type="submission" date="2024-07" db="EMBL/GenBank/DDBJ databases">
        <title>Two chromosome-level genome assemblies of Korean endemic species Abeliophyllum distichum and Forsythia ovata (Oleaceae).</title>
        <authorList>
            <person name="Jang H."/>
        </authorList>
    </citation>
    <scope>NUCLEOTIDE SEQUENCE [LARGE SCALE GENOMIC DNA]</scope>
</reference>
<evidence type="ECO:0000256" key="1">
    <source>
        <dbReference type="ARBA" id="ARBA00009743"/>
    </source>
</evidence>
<name>A0ABD1T821_9LAMI</name>
<dbReference type="Pfam" id="PF16499">
    <property type="entry name" value="Melibiase_2"/>
    <property type="match status" value="1"/>
</dbReference>
<evidence type="ECO:0000256" key="3">
    <source>
        <dbReference type="ARBA" id="ARBA00023295"/>
    </source>
</evidence>
<dbReference type="SUPFAM" id="SSF51445">
    <property type="entry name" value="(Trans)glycosidases"/>
    <property type="match status" value="1"/>
</dbReference>
<dbReference type="PANTHER" id="PTHR11452">
    <property type="entry name" value="ALPHA-GALACTOSIDASE/ALPHA-N-ACETYLGALACTOSAMINIDASE"/>
    <property type="match status" value="1"/>
</dbReference>
<dbReference type="PRINTS" id="PR00740">
    <property type="entry name" value="GLHYDRLASE27"/>
</dbReference>
<evidence type="ECO:0000256" key="4">
    <source>
        <dbReference type="RuleBase" id="RU361168"/>
    </source>
</evidence>
<comment type="catalytic activity">
    <reaction evidence="4">
        <text>Hydrolysis of terminal, non-reducing alpha-D-galactose residues in alpha-D-galactosides, including galactose oligosaccharides, galactomannans and galactolipids.</text>
        <dbReference type="EC" id="3.2.1.22"/>
    </reaction>
</comment>
<dbReference type="InterPro" id="IPR002241">
    <property type="entry name" value="Glyco_hydro_27"/>
</dbReference>
<dbReference type="GO" id="GO:0005975">
    <property type="term" value="P:carbohydrate metabolic process"/>
    <property type="evidence" value="ECO:0007669"/>
    <property type="project" value="UniProtKB-ARBA"/>
</dbReference>